<feature type="transmembrane region" description="Helical" evidence="5">
    <location>
        <begin position="58"/>
        <end position="76"/>
    </location>
</feature>
<keyword evidence="4 5" id="KW-0472">Membrane</keyword>
<keyword evidence="7" id="KW-0813">Transport</keyword>
<dbReference type="RefSeq" id="WP_052189222.1">
    <property type="nucleotide sequence ID" value="NZ_CP007456.1"/>
</dbReference>
<feature type="transmembrane region" description="Helical" evidence="5">
    <location>
        <begin position="174"/>
        <end position="195"/>
    </location>
</feature>
<dbReference type="InterPro" id="IPR011701">
    <property type="entry name" value="MFS"/>
</dbReference>
<reference evidence="7 8" key="1">
    <citation type="journal article" date="2015" name="Genome Announc.">
        <title>Complete and Assembled Genome Sequence of Bifidobacterium kashiwanohense PV20-2, Isolated from the Feces of an Anemic Kenyan Infant.</title>
        <authorList>
            <person name="Vazquez-Gutierrez P."/>
            <person name="Lacroix C."/>
            <person name="Chassard C."/>
            <person name="Klumpp J."/>
            <person name="Jans C."/>
            <person name="Stevens M.J."/>
        </authorList>
    </citation>
    <scope>NUCLEOTIDE SEQUENCE [LARGE SCALE GENOMIC DNA]</scope>
    <source>
        <strain evidence="7 8">PV20-2</strain>
    </source>
</reference>
<protein>
    <submittedName>
        <fullName evidence="7">MFS sugar transporter</fullName>
    </submittedName>
</protein>
<sequence>MSSTTKSAGIIKALKHPNPWWVGFVCGMATFVDNAATMGVSTAFVLYQSGGRLTGNQIGMLTSSVTIGVALGSFLGGRLGDRFGRRHVFVGTMLIIILGAFIPFISTDFAFMLPGVLLLGLGIGADLPVAMATISETATDKNRAKILVFSNLLGGFGILMSVLLGIFFGNSGVFGGHVIFGAFGGVAVIVLLMRLTIPETETWLKANEERKEGVHTLRADNSSVKDLMKTPWRKPFVTLVCYYSLVAISVSVSSGFGTYIAYNVANISVSTYSTASLACMPLAILGAAWFMAVADSKWRMTYYVIGSVLVAVSGLIPVIFGFNLVTLCVFTYIVTFAGAFCYETIMKVWTQESFPTMLRGTAQGFIYGISRILTAIMSAVTPALLVFNPKMLYVGIALLSAVGFFVGWLGFHKSTGNTFQTEAQIESEGALQ</sequence>
<feature type="transmembrane region" description="Helical" evidence="5">
    <location>
        <begin position="146"/>
        <end position="168"/>
    </location>
</feature>
<evidence type="ECO:0000256" key="1">
    <source>
        <dbReference type="ARBA" id="ARBA00004651"/>
    </source>
</evidence>
<dbReference type="AlphaFoldDB" id="A0A0A7I928"/>
<evidence type="ECO:0000313" key="8">
    <source>
        <dbReference type="Proteomes" id="UP000030625"/>
    </source>
</evidence>
<dbReference type="Pfam" id="PF07690">
    <property type="entry name" value="MFS_1"/>
    <property type="match status" value="1"/>
</dbReference>
<feature type="transmembrane region" description="Helical" evidence="5">
    <location>
        <begin position="88"/>
        <end position="105"/>
    </location>
</feature>
<dbReference type="PROSITE" id="PS50850">
    <property type="entry name" value="MFS"/>
    <property type="match status" value="1"/>
</dbReference>
<feature type="transmembrane region" description="Helical" evidence="5">
    <location>
        <begin position="274"/>
        <end position="293"/>
    </location>
</feature>
<evidence type="ECO:0000313" key="7">
    <source>
        <dbReference type="EMBL" id="AIZ15314.1"/>
    </source>
</evidence>
<feature type="transmembrane region" description="Helical" evidence="5">
    <location>
        <begin position="324"/>
        <end position="345"/>
    </location>
</feature>
<dbReference type="PANTHER" id="PTHR23508:SF10">
    <property type="entry name" value="CARBOXYLIC ACID TRANSPORTER PROTEIN HOMOLOG"/>
    <property type="match status" value="1"/>
</dbReference>
<feature type="transmembrane region" description="Helical" evidence="5">
    <location>
        <begin position="111"/>
        <end position="134"/>
    </location>
</feature>
<dbReference type="PANTHER" id="PTHR23508">
    <property type="entry name" value="CARBOXYLIC ACID TRANSPORTER PROTEIN HOMOLOG"/>
    <property type="match status" value="1"/>
</dbReference>
<evidence type="ECO:0000259" key="6">
    <source>
        <dbReference type="PROSITE" id="PS50850"/>
    </source>
</evidence>
<comment type="subcellular location">
    <subcellularLocation>
        <location evidence="1">Cell membrane</location>
        <topology evidence="1">Multi-pass membrane protein</topology>
    </subcellularLocation>
</comment>
<dbReference type="SUPFAM" id="SSF103473">
    <property type="entry name" value="MFS general substrate transporter"/>
    <property type="match status" value="1"/>
</dbReference>
<keyword evidence="7" id="KW-0762">Sugar transport</keyword>
<evidence type="ECO:0000256" key="4">
    <source>
        <dbReference type="ARBA" id="ARBA00023136"/>
    </source>
</evidence>
<feature type="transmembrane region" description="Helical" evidence="5">
    <location>
        <begin position="236"/>
        <end position="262"/>
    </location>
</feature>
<dbReference type="STRING" id="1447716.AH68_10040"/>
<dbReference type="HOGENOM" id="CLU_001265_46_6_11"/>
<dbReference type="Gene3D" id="1.20.1250.20">
    <property type="entry name" value="MFS general substrate transporter like domains"/>
    <property type="match status" value="1"/>
</dbReference>
<evidence type="ECO:0000256" key="5">
    <source>
        <dbReference type="SAM" id="Phobius"/>
    </source>
</evidence>
<gene>
    <name evidence="7" type="ORF">AH68_10040</name>
</gene>
<keyword evidence="2 5" id="KW-0812">Transmembrane</keyword>
<dbReference type="GO" id="GO:0046943">
    <property type="term" value="F:carboxylic acid transmembrane transporter activity"/>
    <property type="evidence" value="ECO:0007669"/>
    <property type="project" value="TreeGrafter"/>
</dbReference>
<feature type="transmembrane region" description="Helical" evidence="5">
    <location>
        <begin position="20"/>
        <end position="46"/>
    </location>
</feature>
<feature type="transmembrane region" description="Helical" evidence="5">
    <location>
        <begin position="365"/>
        <end position="385"/>
    </location>
</feature>
<accession>A0A0A7I928</accession>
<dbReference type="InterPro" id="IPR020846">
    <property type="entry name" value="MFS_dom"/>
</dbReference>
<evidence type="ECO:0000256" key="3">
    <source>
        <dbReference type="ARBA" id="ARBA00022989"/>
    </source>
</evidence>
<organism evidence="7 8">
    <name type="scientific">Bifidobacterium catenulatum PV20-2</name>
    <dbReference type="NCBI Taxonomy" id="1447716"/>
    <lineage>
        <taxon>Bacteria</taxon>
        <taxon>Bacillati</taxon>
        <taxon>Actinomycetota</taxon>
        <taxon>Actinomycetes</taxon>
        <taxon>Bifidobacteriales</taxon>
        <taxon>Bifidobacteriaceae</taxon>
        <taxon>Bifidobacterium</taxon>
    </lineage>
</organism>
<feature type="domain" description="Major facilitator superfamily (MFS) profile" evidence="6">
    <location>
        <begin position="22"/>
        <end position="415"/>
    </location>
</feature>
<feature type="transmembrane region" description="Helical" evidence="5">
    <location>
        <begin position="391"/>
        <end position="411"/>
    </location>
</feature>
<dbReference type="EMBL" id="CP007456">
    <property type="protein sequence ID" value="AIZ15314.1"/>
    <property type="molecule type" value="Genomic_DNA"/>
</dbReference>
<dbReference type="Proteomes" id="UP000030625">
    <property type="component" value="Chromosome"/>
</dbReference>
<evidence type="ECO:0000256" key="2">
    <source>
        <dbReference type="ARBA" id="ARBA00022692"/>
    </source>
</evidence>
<keyword evidence="3 5" id="KW-1133">Transmembrane helix</keyword>
<proteinExistence type="predicted"/>
<name>A0A0A7I928_9BIFI</name>
<dbReference type="KEGG" id="bka:AH68_10040"/>
<dbReference type="InterPro" id="IPR036259">
    <property type="entry name" value="MFS_trans_sf"/>
</dbReference>
<dbReference type="GO" id="GO:0005886">
    <property type="term" value="C:plasma membrane"/>
    <property type="evidence" value="ECO:0007669"/>
    <property type="project" value="UniProtKB-SubCell"/>
</dbReference>
<feature type="transmembrane region" description="Helical" evidence="5">
    <location>
        <begin position="300"/>
        <end position="318"/>
    </location>
</feature>